<feature type="compositionally biased region" description="Basic and acidic residues" evidence="1">
    <location>
        <begin position="469"/>
        <end position="499"/>
    </location>
</feature>
<proteinExistence type="predicted"/>
<keyword evidence="4" id="KW-1185">Reference proteome</keyword>
<sequence>MDEANRFSKTVVIQDTQDISVETARNKSVLNSTINLPCLILVGLNVLLSVLIMILCFKDSENGSSIETVQNIINTPITTASNHTVFTIGNDLPEMTLRAQVKSKDDSIFIHQAKSTEDIKQWLKGVLSKIHIFNHLCILTDRSNNANAKKVDLAIVDEIFKGQELNDFSFLFMLETSDSELVYFKIDDIVGFKLFVKSVEEHKNYLENTDDEVDYCKDFFHRFPRDVPKGVTALNPRMQVHNYLERIKKYLLCTLFLRMKVRTLSSKIESVEKRTIERMPSNEYRRQYITMLKQRLQRTVVAIEKFKVQMEMLIRDHEANLVEISDVFNATMDGMNSDMSLEGFDSDKLTVDVTRLEKFILPPLHLSHISNPSGQSETFLKGTTEFSKCQSSVVENKMTDETRFSSPKKEGAESHREEEVHVSGKTVDSKEAAELPLSKGVGSPSQESVSHGSTNDDLTHSAGNQMSSKLDKEDKTHGDRRVVSSLGDGHKGQKFDDRNATTTGKQNNHGVGLKPSTNEKGRSLDDDLNDTLNTKNTCDITGRRRNQENTESDAMAQITDGDENTPPDVDDVGIFKTSVFGKR</sequence>
<dbReference type="Proteomes" id="UP001057455">
    <property type="component" value="Unassembled WGS sequence"/>
</dbReference>
<dbReference type="EMBL" id="BLIY01000001">
    <property type="protein sequence ID" value="GFE52693.1"/>
    <property type="molecule type" value="Genomic_DNA"/>
</dbReference>
<feature type="transmembrane region" description="Helical" evidence="2">
    <location>
        <begin position="34"/>
        <end position="55"/>
    </location>
</feature>
<dbReference type="AlphaFoldDB" id="A0A9W5WTD3"/>
<feature type="region of interest" description="Disordered" evidence="1">
    <location>
        <begin position="391"/>
        <end position="583"/>
    </location>
</feature>
<evidence type="ECO:0000256" key="1">
    <source>
        <dbReference type="SAM" id="MobiDB-lite"/>
    </source>
</evidence>
<gene>
    <name evidence="3" type="ORF">BaOVIS_000970</name>
</gene>
<evidence type="ECO:0000256" key="2">
    <source>
        <dbReference type="SAM" id="Phobius"/>
    </source>
</evidence>
<name>A0A9W5WTD3_BABOV</name>
<feature type="compositionally biased region" description="Acidic residues" evidence="1">
    <location>
        <begin position="560"/>
        <end position="571"/>
    </location>
</feature>
<evidence type="ECO:0000313" key="3">
    <source>
        <dbReference type="EMBL" id="GFE52693.1"/>
    </source>
</evidence>
<organism evidence="3 4">
    <name type="scientific">Babesia ovis</name>
    <dbReference type="NCBI Taxonomy" id="5869"/>
    <lineage>
        <taxon>Eukaryota</taxon>
        <taxon>Sar</taxon>
        <taxon>Alveolata</taxon>
        <taxon>Apicomplexa</taxon>
        <taxon>Aconoidasida</taxon>
        <taxon>Piroplasmida</taxon>
        <taxon>Babesiidae</taxon>
        <taxon>Babesia</taxon>
    </lineage>
</organism>
<keyword evidence="2" id="KW-0472">Membrane</keyword>
<feature type="compositionally biased region" description="Low complexity" evidence="1">
    <location>
        <begin position="530"/>
        <end position="539"/>
    </location>
</feature>
<feature type="compositionally biased region" description="Polar residues" evidence="1">
    <location>
        <begin position="500"/>
        <end position="509"/>
    </location>
</feature>
<protein>
    <submittedName>
        <fullName evidence="3">Integral membrane protein protein, putative</fullName>
    </submittedName>
</protein>
<accession>A0A9W5WTD3</accession>
<keyword evidence="2" id="KW-0812">Transmembrane</keyword>
<feature type="compositionally biased region" description="Polar residues" evidence="1">
    <location>
        <begin position="443"/>
        <end position="468"/>
    </location>
</feature>
<feature type="compositionally biased region" description="Basic and acidic residues" evidence="1">
    <location>
        <begin position="397"/>
        <end position="433"/>
    </location>
</feature>
<comment type="caution">
    <text evidence="3">The sequence shown here is derived from an EMBL/GenBank/DDBJ whole genome shotgun (WGS) entry which is preliminary data.</text>
</comment>
<dbReference type="OrthoDB" id="361408at2759"/>
<reference evidence="3" key="1">
    <citation type="submission" date="2019-12" db="EMBL/GenBank/DDBJ databases">
        <title>Genome sequence of Babesia ovis.</title>
        <authorList>
            <person name="Yamagishi J."/>
            <person name="Sevinc F."/>
            <person name="Xuan X."/>
        </authorList>
    </citation>
    <scope>NUCLEOTIDE SEQUENCE</scope>
    <source>
        <strain evidence="3">Selcuk</strain>
    </source>
</reference>
<evidence type="ECO:0000313" key="4">
    <source>
        <dbReference type="Proteomes" id="UP001057455"/>
    </source>
</evidence>
<keyword evidence="2" id="KW-1133">Transmembrane helix</keyword>